<dbReference type="Proteomes" id="UP000219338">
    <property type="component" value="Unassembled WGS sequence"/>
</dbReference>
<evidence type="ECO:0000313" key="2">
    <source>
        <dbReference type="Proteomes" id="UP000219338"/>
    </source>
</evidence>
<gene>
    <name evidence="1" type="ORF">ARMOST_02249</name>
</gene>
<reference evidence="2" key="1">
    <citation type="journal article" date="2017" name="Nat. Ecol. Evol.">
        <title>Genome expansion and lineage-specific genetic innovations in the forest pathogenic fungi Armillaria.</title>
        <authorList>
            <person name="Sipos G."/>
            <person name="Prasanna A.N."/>
            <person name="Walter M.C."/>
            <person name="O'Connor E."/>
            <person name="Balint B."/>
            <person name="Krizsan K."/>
            <person name="Kiss B."/>
            <person name="Hess J."/>
            <person name="Varga T."/>
            <person name="Slot J."/>
            <person name="Riley R."/>
            <person name="Boka B."/>
            <person name="Rigling D."/>
            <person name="Barry K."/>
            <person name="Lee J."/>
            <person name="Mihaltcheva S."/>
            <person name="LaButti K."/>
            <person name="Lipzen A."/>
            <person name="Waldron R."/>
            <person name="Moloney N.M."/>
            <person name="Sperisen C."/>
            <person name="Kredics L."/>
            <person name="Vagvoelgyi C."/>
            <person name="Patrignani A."/>
            <person name="Fitzpatrick D."/>
            <person name="Nagy I."/>
            <person name="Doyle S."/>
            <person name="Anderson J.B."/>
            <person name="Grigoriev I.V."/>
            <person name="Gueldener U."/>
            <person name="Muensterkoetter M."/>
            <person name="Nagy L.G."/>
        </authorList>
    </citation>
    <scope>NUCLEOTIDE SEQUENCE [LARGE SCALE GENOMIC DNA]</scope>
    <source>
        <strain evidence="2">C18/9</strain>
    </source>
</reference>
<name>A0A284QR72_ARMOS</name>
<accession>A0A284QR72</accession>
<proteinExistence type="predicted"/>
<sequence length="90" mass="9466">MDLREVKDLVSVHAALVENPRPPAETVGSGNYDQDTLSKVSASTDEIGETGMVNEDSSNEELASALVDVGLSAMPSSNSVVPTYILFPIS</sequence>
<dbReference type="EMBL" id="FUEG01000001">
    <property type="protein sequence ID" value="SJK98970.1"/>
    <property type="molecule type" value="Genomic_DNA"/>
</dbReference>
<evidence type="ECO:0000313" key="1">
    <source>
        <dbReference type="EMBL" id="SJK98970.1"/>
    </source>
</evidence>
<protein>
    <submittedName>
        <fullName evidence="1">Uncharacterized protein</fullName>
    </submittedName>
</protein>
<dbReference type="AlphaFoldDB" id="A0A284QR72"/>
<organism evidence="1 2">
    <name type="scientific">Armillaria ostoyae</name>
    <name type="common">Armillaria root rot fungus</name>
    <dbReference type="NCBI Taxonomy" id="47428"/>
    <lineage>
        <taxon>Eukaryota</taxon>
        <taxon>Fungi</taxon>
        <taxon>Dikarya</taxon>
        <taxon>Basidiomycota</taxon>
        <taxon>Agaricomycotina</taxon>
        <taxon>Agaricomycetes</taxon>
        <taxon>Agaricomycetidae</taxon>
        <taxon>Agaricales</taxon>
        <taxon>Marasmiineae</taxon>
        <taxon>Physalacriaceae</taxon>
        <taxon>Armillaria</taxon>
    </lineage>
</organism>
<keyword evidence="2" id="KW-1185">Reference proteome</keyword>